<reference evidence="11" key="3">
    <citation type="journal article" date="2018" name="Nature">
        <title>A major lineage of non-tailed dsDNA viruses as unrecognized killers of marine bacteria.</title>
        <authorList>
            <person name="Kauffman K.M."/>
            <person name="Hussain F.A."/>
            <person name="Yang J."/>
            <person name="Arevalo P."/>
            <person name="Brown J.M."/>
            <person name="Chang W.K."/>
            <person name="VanInsberghe D."/>
            <person name="Elsherbini J."/>
            <person name="Sharma R.S."/>
            <person name="Cutler M.B."/>
            <person name="Kelly L."/>
            <person name="Polz M.F."/>
        </authorList>
    </citation>
    <scope>NUCLEOTIDE SEQUENCE</scope>
    <source>
        <strain evidence="11">10N.222.49.A5</strain>
    </source>
</reference>
<protein>
    <submittedName>
        <fullName evidence="10">ABC transporter permease</fullName>
    </submittedName>
    <submittedName>
        <fullName evidence="11">ABC transporter substrate-binding protein</fullName>
    </submittedName>
</protein>
<evidence type="ECO:0000259" key="8">
    <source>
        <dbReference type="Pfam" id="PF02687"/>
    </source>
</evidence>
<feature type="domain" description="MacB-like periplasmic core" evidence="9">
    <location>
        <begin position="17"/>
        <end position="239"/>
    </location>
</feature>
<dbReference type="EMBL" id="MDBO01000086">
    <property type="protein sequence ID" value="PMP09270.1"/>
    <property type="molecule type" value="Genomic_DNA"/>
</dbReference>
<dbReference type="Pfam" id="PF12704">
    <property type="entry name" value="MacB_PCD"/>
    <property type="match status" value="1"/>
</dbReference>
<reference evidence="11" key="2">
    <citation type="submission" date="2016-07" db="EMBL/GenBank/DDBJ databases">
        <authorList>
            <person name="Kauffman K."/>
            <person name="Arevalo P."/>
            <person name="Polz M.F."/>
        </authorList>
    </citation>
    <scope>NUCLEOTIDE SEQUENCE</scope>
    <source>
        <strain evidence="11">10N.222.49.A5</strain>
    </source>
</reference>
<evidence type="ECO:0000256" key="5">
    <source>
        <dbReference type="ARBA" id="ARBA00022989"/>
    </source>
</evidence>
<dbReference type="PANTHER" id="PTHR30489:SF0">
    <property type="entry name" value="LIPOPROTEIN-RELEASING SYSTEM TRANSMEMBRANE PROTEIN LOLE"/>
    <property type="match status" value="1"/>
</dbReference>
<evidence type="ECO:0000256" key="2">
    <source>
        <dbReference type="ARBA" id="ARBA00005236"/>
    </source>
</evidence>
<dbReference type="InterPro" id="IPR025857">
    <property type="entry name" value="MacB_PCD"/>
</dbReference>
<dbReference type="EMBL" id="JABCJR010000008">
    <property type="protein sequence ID" value="NMR69471.1"/>
    <property type="molecule type" value="Genomic_DNA"/>
</dbReference>
<feature type="transmembrane region" description="Helical" evidence="7">
    <location>
        <begin position="373"/>
        <end position="395"/>
    </location>
</feature>
<dbReference type="InterPro" id="IPR051447">
    <property type="entry name" value="Lipoprotein-release_system"/>
</dbReference>
<evidence type="ECO:0000313" key="10">
    <source>
        <dbReference type="EMBL" id="NMR69471.1"/>
    </source>
</evidence>
<dbReference type="Pfam" id="PF02687">
    <property type="entry name" value="FtsX"/>
    <property type="match status" value="1"/>
</dbReference>
<keyword evidence="4 7" id="KW-0812">Transmembrane</keyword>
<evidence type="ECO:0000259" key="9">
    <source>
        <dbReference type="Pfam" id="PF12704"/>
    </source>
</evidence>
<dbReference type="InterPro" id="IPR003838">
    <property type="entry name" value="ABC3_permease_C"/>
</dbReference>
<reference evidence="10 13" key="4">
    <citation type="submission" date="2020-04" db="EMBL/GenBank/DDBJ databases">
        <title>WGS-Seq of Vibrio isolated by the O'Toole Lab.</title>
        <authorList>
            <person name="Mckone K.P."/>
            <person name="Whitaker R."/>
            <person name="Sevigney J.L."/>
            <person name="Herring J.B."/>
            <person name="O'Toole G."/>
        </authorList>
    </citation>
    <scope>NUCLEOTIDE SEQUENCE [LARGE SCALE GENOMIC DNA]</scope>
    <source>
        <strain evidence="10 13">BS_02</strain>
    </source>
</reference>
<evidence type="ECO:0000256" key="6">
    <source>
        <dbReference type="ARBA" id="ARBA00023136"/>
    </source>
</evidence>
<dbReference type="AlphaFoldDB" id="A0AAP8MVW7"/>
<accession>A0AAP8MVW7</accession>
<feature type="transmembrane region" description="Helical" evidence="7">
    <location>
        <begin position="312"/>
        <end position="343"/>
    </location>
</feature>
<keyword evidence="13" id="KW-1185">Reference proteome</keyword>
<keyword evidence="5 7" id="KW-1133">Transmembrane helix</keyword>
<gene>
    <name evidence="11" type="ORF">BCS93_12750</name>
    <name evidence="10" type="ORF">HJ568_05720</name>
</gene>
<keyword evidence="6 7" id="KW-0472">Membrane</keyword>
<organism evidence="11 12">
    <name type="scientific">Vibrio breoganii</name>
    <dbReference type="NCBI Taxonomy" id="553239"/>
    <lineage>
        <taxon>Bacteria</taxon>
        <taxon>Pseudomonadati</taxon>
        <taxon>Pseudomonadota</taxon>
        <taxon>Gammaproteobacteria</taxon>
        <taxon>Vibrionales</taxon>
        <taxon>Vibrionaceae</taxon>
        <taxon>Vibrio</taxon>
    </lineage>
</organism>
<evidence type="ECO:0000313" key="13">
    <source>
        <dbReference type="Proteomes" id="UP000590068"/>
    </source>
</evidence>
<comment type="subcellular location">
    <subcellularLocation>
        <location evidence="1">Cell membrane</location>
        <topology evidence="1">Multi-pass membrane protein</topology>
    </subcellularLocation>
</comment>
<keyword evidence="3" id="KW-1003">Cell membrane</keyword>
<evidence type="ECO:0000256" key="1">
    <source>
        <dbReference type="ARBA" id="ARBA00004651"/>
    </source>
</evidence>
<feature type="domain" description="ABC3 transporter permease C-terminal" evidence="8">
    <location>
        <begin position="271"/>
        <end position="401"/>
    </location>
</feature>
<evidence type="ECO:0000256" key="4">
    <source>
        <dbReference type="ARBA" id="ARBA00022692"/>
    </source>
</evidence>
<comment type="caution">
    <text evidence="11">The sequence shown here is derived from an EMBL/GenBank/DDBJ whole genome shotgun (WGS) entry which is preliminary data.</text>
</comment>
<reference evidence="12" key="1">
    <citation type="submission" date="2016-07" db="EMBL/GenBank/DDBJ databases">
        <title>Nontailed viruses are major unrecognized killers of bacteria in the ocean.</title>
        <authorList>
            <person name="Kauffman K."/>
            <person name="Hussain F."/>
            <person name="Yang J."/>
            <person name="Arevalo P."/>
            <person name="Brown J."/>
            <person name="Cutler M."/>
            <person name="Kelly L."/>
            <person name="Polz M.F."/>
        </authorList>
    </citation>
    <scope>NUCLEOTIDE SEQUENCE [LARGE SCALE GENOMIC DNA]</scope>
    <source>
        <strain evidence="12">10N.222.49.A5</strain>
    </source>
</reference>
<evidence type="ECO:0000313" key="12">
    <source>
        <dbReference type="Proteomes" id="UP000235611"/>
    </source>
</evidence>
<dbReference type="PANTHER" id="PTHR30489">
    <property type="entry name" value="LIPOPROTEIN-RELEASING SYSTEM TRANSMEMBRANE PROTEIN LOLE"/>
    <property type="match status" value="1"/>
</dbReference>
<proteinExistence type="inferred from homology"/>
<evidence type="ECO:0000256" key="3">
    <source>
        <dbReference type="ARBA" id="ARBA00022475"/>
    </source>
</evidence>
<name>A0AAP8MVW7_9VIBR</name>
<dbReference type="Proteomes" id="UP000235611">
    <property type="component" value="Unassembled WGS sequence"/>
</dbReference>
<evidence type="ECO:0000313" key="11">
    <source>
        <dbReference type="EMBL" id="PMP09270.1"/>
    </source>
</evidence>
<dbReference type="GO" id="GO:0044874">
    <property type="term" value="P:lipoprotein localization to outer membrane"/>
    <property type="evidence" value="ECO:0007669"/>
    <property type="project" value="TreeGrafter"/>
</dbReference>
<dbReference type="GO" id="GO:0098797">
    <property type="term" value="C:plasma membrane protein complex"/>
    <property type="evidence" value="ECO:0007669"/>
    <property type="project" value="TreeGrafter"/>
</dbReference>
<evidence type="ECO:0000256" key="7">
    <source>
        <dbReference type="SAM" id="Phobius"/>
    </source>
</evidence>
<feature type="transmembrane region" description="Helical" evidence="7">
    <location>
        <begin position="271"/>
        <end position="291"/>
    </location>
</feature>
<dbReference type="RefSeq" id="WP_102443379.1">
    <property type="nucleotide sequence ID" value="NZ_JABBXC010000012.1"/>
</dbReference>
<comment type="similarity">
    <text evidence="2">Belongs to the ABC-4 integral membrane protein family. LolC/E subfamily.</text>
</comment>
<sequence>MLLRLAWRNIWRQKRRTILTASAIALTLFLSLVMRAFQEGQYTHNILNNAKMGTGVVQLQNPEYKENNSIDELLPASDEFISDTRQIDTIDYLLPRIESFILAASDERSKGVMLSGINPSLEDAYSNLSERIIKGEYWSEDETGLVEGVIVGEGVAQYLGLTVGDEIVFYGQGYRGQMAAGLFEIKGIVHYPIKEMNNQLVYLSLSDAQKLFSTGNQVTSWVIGLSDLSKLPAVIQKLSDAYPEGVSIRDWRDLSPELEQSIVLDRVGGLVMMYLLYIVVGFALFATLLMMTLERLREFSVMLATGMARTQLLRLIAIESSLIGLLGIAVGGVTASPLLFYFYQHPIRLTGEMAQAMLDMGYEPVMPVSLDPALFQEQIVIVAAITMICLVYPMWRVMRLDAVSGLKGGFHAH</sequence>
<dbReference type="Proteomes" id="UP000590068">
    <property type="component" value="Unassembled WGS sequence"/>
</dbReference>